<proteinExistence type="predicted"/>
<organism evidence="2 3">
    <name type="scientific">Pleurodeles waltl</name>
    <name type="common">Iberian ribbed newt</name>
    <dbReference type="NCBI Taxonomy" id="8319"/>
    <lineage>
        <taxon>Eukaryota</taxon>
        <taxon>Metazoa</taxon>
        <taxon>Chordata</taxon>
        <taxon>Craniata</taxon>
        <taxon>Vertebrata</taxon>
        <taxon>Euteleostomi</taxon>
        <taxon>Amphibia</taxon>
        <taxon>Batrachia</taxon>
        <taxon>Caudata</taxon>
        <taxon>Salamandroidea</taxon>
        <taxon>Salamandridae</taxon>
        <taxon>Pleurodelinae</taxon>
        <taxon>Pleurodeles</taxon>
    </lineage>
</organism>
<accession>A0AAV7N718</accession>
<dbReference type="EMBL" id="JANPWB010000012">
    <property type="protein sequence ID" value="KAJ1111837.1"/>
    <property type="molecule type" value="Genomic_DNA"/>
</dbReference>
<reference evidence="2" key="1">
    <citation type="journal article" date="2022" name="bioRxiv">
        <title>Sequencing and chromosome-scale assembly of the giantPleurodeles waltlgenome.</title>
        <authorList>
            <person name="Brown T."/>
            <person name="Elewa A."/>
            <person name="Iarovenko S."/>
            <person name="Subramanian E."/>
            <person name="Araus A.J."/>
            <person name="Petzold A."/>
            <person name="Susuki M."/>
            <person name="Suzuki K.-i.T."/>
            <person name="Hayashi T."/>
            <person name="Toyoda A."/>
            <person name="Oliveira C."/>
            <person name="Osipova E."/>
            <person name="Leigh N.D."/>
            <person name="Simon A."/>
            <person name="Yun M.H."/>
        </authorList>
    </citation>
    <scope>NUCLEOTIDE SEQUENCE</scope>
    <source>
        <strain evidence="2">20211129_DDA</strain>
        <tissue evidence="2">Liver</tissue>
    </source>
</reference>
<comment type="caution">
    <text evidence="2">The sequence shown here is derived from an EMBL/GenBank/DDBJ whole genome shotgun (WGS) entry which is preliminary data.</text>
</comment>
<keyword evidence="3" id="KW-1185">Reference proteome</keyword>
<evidence type="ECO:0000313" key="2">
    <source>
        <dbReference type="EMBL" id="KAJ1111837.1"/>
    </source>
</evidence>
<protein>
    <recommendedName>
        <fullName evidence="4">Secreted protein</fullName>
    </recommendedName>
</protein>
<name>A0AAV7N718_PLEWA</name>
<evidence type="ECO:0008006" key="4">
    <source>
        <dbReference type="Google" id="ProtNLM"/>
    </source>
</evidence>
<dbReference type="AlphaFoldDB" id="A0AAV7N718"/>
<keyword evidence="1" id="KW-0732">Signal</keyword>
<gene>
    <name evidence="2" type="ORF">NDU88_000110</name>
</gene>
<evidence type="ECO:0000256" key="1">
    <source>
        <dbReference type="SAM" id="SignalP"/>
    </source>
</evidence>
<feature type="signal peptide" evidence="1">
    <location>
        <begin position="1"/>
        <end position="30"/>
    </location>
</feature>
<sequence length="87" mass="9559">MPARQCSQQKCYRPAAAWLVVVQSLTIAEGLLTAAARQEEGKATAVEEEAQEWERYSKSRSVAGLHSPGGWEEGEHPACDIFIVSQQ</sequence>
<dbReference type="Proteomes" id="UP001066276">
    <property type="component" value="Chromosome 8"/>
</dbReference>
<feature type="chain" id="PRO_5043451276" description="Secreted protein" evidence="1">
    <location>
        <begin position="31"/>
        <end position="87"/>
    </location>
</feature>
<evidence type="ECO:0000313" key="3">
    <source>
        <dbReference type="Proteomes" id="UP001066276"/>
    </source>
</evidence>